<reference evidence="1 2" key="1">
    <citation type="submission" date="2022-08" db="EMBL/GenBank/DDBJ databases">
        <title>Reclassification of Massilia species as members of the genera Telluria, Duganella, Pseudoduganella, Mokoshia gen. nov. and Zemynaea gen. nov. using orthogonal and non-orthogonal genome-based approaches.</title>
        <authorList>
            <person name="Bowman J.P."/>
        </authorList>
    </citation>
    <scope>NUCLEOTIDE SEQUENCE [LARGE SCALE GENOMIC DNA]</scope>
    <source>
        <strain evidence="1 2">LMG 28164</strain>
    </source>
</reference>
<comment type="caution">
    <text evidence="1">The sequence shown here is derived from an EMBL/GenBank/DDBJ whole genome shotgun (WGS) entry which is preliminary data.</text>
</comment>
<evidence type="ECO:0000313" key="1">
    <source>
        <dbReference type="EMBL" id="MCS0591450.1"/>
    </source>
</evidence>
<dbReference type="EMBL" id="JANUGX010000027">
    <property type="protein sequence ID" value="MCS0591450.1"/>
    <property type="molecule type" value="Genomic_DNA"/>
</dbReference>
<accession>A0ABT2ACG0</accession>
<keyword evidence="2" id="KW-1185">Reference proteome</keyword>
<gene>
    <name evidence="1" type="ORF">NX782_19860</name>
</gene>
<protein>
    <recommendedName>
        <fullName evidence="3">DUF2116 family Zn-ribbon domain-containing protein</fullName>
    </recommendedName>
</protein>
<evidence type="ECO:0000313" key="2">
    <source>
        <dbReference type="Proteomes" id="UP001205560"/>
    </source>
</evidence>
<evidence type="ECO:0008006" key="3">
    <source>
        <dbReference type="Google" id="ProtNLM"/>
    </source>
</evidence>
<sequence length="72" mass="7902">METIQESLPEKSLAVEPLVAAAIDAGTRPVPTRLSLPPKGACWYCDKPLDSVRRFCGKSCSDAFDEEAEFTR</sequence>
<name>A0ABT2ACG0_9BURK</name>
<proteinExistence type="predicted"/>
<dbReference type="Proteomes" id="UP001205560">
    <property type="component" value="Unassembled WGS sequence"/>
</dbReference>
<dbReference type="RefSeq" id="WP_258847219.1">
    <property type="nucleotide sequence ID" value="NZ_JANUGX010000027.1"/>
</dbReference>
<organism evidence="1 2">
    <name type="scientific">Massilia norwichensis</name>
    <dbReference type="NCBI Taxonomy" id="1442366"/>
    <lineage>
        <taxon>Bacteria</taxon>
        <taxon>Pseudomonadati</taxon>
        <taxon>Pseudomonadota</taxon>
        <taxon>Betaproteobacteria</taxon>
        <taxon>Burkholderiales</taxon>
        <taxon>Oxalobacteraceae</taxon>
        <taxon>Telluria group</taxon>
        <taxon>Massilia</taxon>
    </lineage>
</organism>